<name>A0A1I3M3Y0_9SPHI</name>
<protein>
    <recommendedName>
        <fullName evidence="1">Late embryogenesis abundant protein LEA-2 subgroup domain-containing protein</fullName>
    </recommendedName>
</protein>
<dbReference type="EMBL" id="FOQO01000006">
    <property type="protein sequence ID" value="SFI91672.1"/>
    <property type="molecule type" value="Genomic_DNA"/>
</dbReference>
<dbReference type="Pfam" id="PF03168">
    <property type="entry name" value="LEA_2"/>
    <property type="match status" value="1"/>
</dbReference>
<evidence type="ECO:0000313" key="2">
    <source>
        <dbReference type="EMBL" id="SFI91672.1"/>
    </source>
</evidence>
<feature type="domain" description="Late embryogenesis abundant protein LEA-2 subgroup" evidence="1">
    <location>
        <begin position="83"/>
        <end position="173"/>
    </location>
</feature>
<dbReference type="AlphaFoldDB" id="A0A1I3M3Y0"/>
<proteinExistence type="predicted"/>
<reference evidence="2 3" key="1">
    <citation type="submission" date="2016-10" db="EMBL/GenBank/DDBJ databases">
        <authorList>
            <person name="de Groot N.N."/>
        </authorList>
    </citation>
    <scope>NUCLEOTIDE SEQUENCE [LARGE SCALE GENOMIC DNA]</scope>
    <source>
        <strain evidence="2 3">RK1</strain>
    </source>
</reference>
<accession>A0A1I3M3Y0</accession>
<dbReference type="InterPro" id="IPR004864">
    <property type="entry name" value="LEA_2"/>
</dbReference>
<gene>
    <name evidence="2" type="ORF">SAMN05444682_106238</name>
</gene>
<keyword evidence="3" id="KW-1185">Reference proteome</keyword>
<organism evidence="2 3">
    <name type="scientific">Parapedobacter indicus</name>
    <dbReference type="NCBI Taxonomy" id="1477437"/>
    <lineage>
        <taxon>Bacteria</taxon>
        <taxon>Pseudomonadati</taxon>
        <taxon>Bacteroidota</taxon>
        <taxon>Sphingobacteriia</taxon>
        <taxon>Sphingobacteriales</taxon>
        <taxon>Sphingobacteriaceae</taxon>
        <taxon>Parapedobacter</taxon>
    </lineage>
</organism>
<dbReference type="STRING" id="1477437.SAMN05444682_106238"/>
<evidence type="ECO:0000259" key="1">
    <source>
        <dbReference type="Pfam" id="PF03168"/>
    </source>
</evidence>
<sequence length="206" mass="22687">MRVVILAFSVISSIVSCTLDKQAKALRTLEKCRYEFVSADSIFLAGTDVNKLIANGRVDVSQLPGVALGFLSRDIPLSGVLNVRITNPTNNLAGIQQFAYKVEVEGREVLDGVSDLPIEVPAGETVVVPVKLRTNVYKFLSDRETLDKLLTFIQRTHNGATDEKVNLTFKIKPTLALGNQAINYPGYIDIDKEVDAEFLIKHGIIR</sequence>
<evidence type="ECO:0000313" key="3">
    <source>
        <dbReference type="Proteomes" id="UP000198670"/>
    </source>
</evidence>
<dbReference type="SUPFAM" id="SSF117070">
    <property type="entry name" value="LEA14-like"/>
    <property type="match status" value="1"/>
</dbReference>
<dbReference type="Gene3D" id="2.60.40.1820">
    <property type="match status" value="1"/>
</dbReference>
<dbReference type="Proteomes" id="UP000198670">
    <property type="component" value="Unassembled WGS sequence"/>
</dbReference>
<dbReference type="PROSITE" id="PS51257">
    <property type="entry name" value="PROKAR_LIPOPROTEIN"/>
    <property type="match status" value="1"/>
</dbReference>